<dbReference type="PROSITE" id="PS50119">
    <property type="entry name" value="ZF_BBOX"/>
    <property type="match status" value="2"/>
</dbReference>
<dbReference type="Gene3D" id="2.130.10.10">
    <property type="entry name" value="YVTN repeat-like/Quinoprotein amine dehydrogenase"/>
    <property type="match status" value="1"/>
</dbReference>
<dbReference type="InterPro" id="IPR000315">
    <property type="entry name" value="Znf_B-box"/>
</dbReference>
<dbReference type="GO" id="GO:0061630">
    <property type="term" value="F:ubiquitin protein ligase activity"/>
    <property type="evidence" value="ECO:0007669"/>
    <property type="project" value="TreeGrafter"/>
</dbReference>
<feature type="domain" description="B box-type" evidence="2">
    <location>
        <begin position="52"/>
        <end position="99"/>
    </location>
</feature>
<dbReference type="PANTHER" id="PTHR25462:SF229">
    <property type="entry name" value="TRANSCRIPTION INTERMEDIARY FACTOR 1-BETA"/>
    <property type="match status" value="1"/>
</dbReference>
<dbReference type="AlphaFoldDB" id="K1QQV2"/>
<evidence type="ECO:0000256" key="1">
    <source>
        <dbReference type="SAM" id="MobiDB-lite"/>
    </source>
</evidence>
<accession>K1QQV2</accession>
<dbReference type="Pfam" id="PF00643">
    <property type="entry name" value="zf-B_box"/>
    <property type="match status" value="1"/>
</dbReference>
<dbReference type="HOGENOM" id="CLU_007742_6_1_1"/>
<feature type="domain" description="B box-type" evidence="2">
    <location>
        <begin position="106"/>
        <end position="148"/>
    </location>
</feature>
<dbReference type="InterPro" id="IPR047153">
    <property type="entry name" value="TRIM45/56/19-like"/>
</dbReference>
<proteinExistence type="predicted"/>
<dbReference type="CDD" id="cd19756">
    <property type="entry name" value="Bbox2"/>
    <property type="match status" value="1"/>
</dbReference>
<evidence type="ECO:0000313" key="3">
    <source>
        <dbReference type="EMBL" id="EKC31260.1"/>
    </source>
</evidence>
<feature type="compositionally biased region" description="Basic and acidic residues" evidence="1">
    <location>
        <begin position="313"/>
        <end position="322"/>
    </location>
</feature>
<dbReference type="Gene3D" id="2.120.10.30">
    <property type="entry name" value="TolB, C-terminal domain"/>
    <property type="match status" value="1"/>
</dbReference>
<dbReference type="SMART" id="SM00336">
    <property type="entry name" value="BBOX"/>
    <property type="match status" value="2"/>
</dbReference>
<dbReference type="InterPro" id="IPR015943">
    <property type="entry name" value="WD40/YVTN_repeat-like_dom_sf"/>
</dbReference>
<gene>
    <name evidence="3" type="ORF">CGI_10006460</name>
</gene>
<dbReference type="InterPro" id="IPR011042">
    <property type="entry name" value="6-blade_b-propeller_TolB-like"/>
</dbReference>
<organism evidence="3">
    <name type="scientific">Magallana gigas</name>
    <name type="common">Pacific oyster</name>
    <name type="synonym">Crassostrea gigas</name>
    <dbReference type="NCBI Taxonomy" id="29159"/>
    <lineage>
        <taxon>Eukaryota</taxon>
        <taxon>Metazoa</taxon>
        <taxon>Spiralia</taxon>
        <taxon>Lophotrochozoa</taxon>
        <taxon>Mollusca</taxon>
        <taxon>Bivalvia</taxon>
        <taxon>Autobranchia</taxon>
        <taxon>Pteriomorphia</taxon>
        <taxon>Ostreida</taxon>
        <taxon>Ostreoidea</taxon>
        <taxon>Ostreidae</taxon>
        <taxon>Magallana</taxon>
    </lineage>
</organism>
<evidence type="ECO:0000259" key="2">
    <source>
        <dbReference type="PROSITE" id="PS50119"/>
    </source>
</evidence>
<feature type="compositionally biased region" description="Basic and acidic residues" evidence="1">
    <location>
        <begin position="337"/>
        <end position="346"/>
    </location>
</feature>
<reference evidence="3" key="1">
    <citation type="journal article" date="2012" name="Nature">
        <title>The oyster genome reveals stress adaptation and complexity of shell formation.</title>
        <authorList>
            <person name="Zhang G."/>
            <person name="Fang X."/>
            <person name="Guo X."/>
            <person name="Li L."/>
            <person name="Luo R."/>
            <person name="Xu F."/>
            <person name="Yang P."/>
            <person name="Zhang L."/>
            <person name="Wang X."/>
            <person name="Qi H."/>
            <person name="Xiong Z."/>
            <person name="Que H."/>
            <person name="Xie Y."/>
            <person name="Holland P.W."/>
            <person name="Paps J."/>
            <person name="Zhu Y."/>
            <person name="Wu F."/>
            <person name="Chen Y."/>
            <person name="Wang J."/>
            <person name="Peng C."/>
            <person name="Meng J."/>
            <person name="Yang L."/>
            <person name="Liu J."/>
            <person name="Wen B."/>
            <person name="Zhang N."/>
            <person name="Huang Z."/>
            <person name="Zhu Q."/>
            <person name="Feng Y."/>
            <person name="Mount A."/>
            <person name="Hedgecock D."/>
            <person name="Xu Z."/>
            <person name="Liu Y."/>
            <person name="Domazet-Loso T."/>
            <person name="Du Y."/>
            <person name="Sun X."/>
            <person name="Zhang S."/>
            <person name="Liu B."/>
            <person name="Cheng P."/>
            <person name="Jiang X."/>
            <person name="Li J."/>
            <person name="Fan D."/>
            <person name="Wang W."/>
            <person name="Fu W."/>
            <person name="Wang T."/>
            <person name="Wang B."/>
            <person name="Zhang J."/>
            <person name="Peng Z."/>
            <person name="Li Y."/>
            <person name="Li N."/>
            <person name="Wang J."/>
            <person name="Chen M."/>
            <person name="He Y."/>
            <person name="Tan F."/>
            <person name="Song X."/>
            <person name="Zheng Q."/>
            <person name="Huang R."/>
            <person name="Yang H."/>
            <person name="Du X."/>
            <person name="Chen L."/>
            <person name="Yang M."/>
            <person name="Gaffney P.M."/>
            <person name="Wang S."/>
            <person name="Luo L."/>
            <person name="She Z."/>
            <person name="Ming Y."/>
            <person name="Huang W."/>
            <person name="Zhang S."/>
            <person name="Huang B."/>
            <person name="Zhang Y."/>
            <person name="Qu T."/>
            <person name="Ni P."/>
            <person name="Miao G."/>
            <person name="Wang J."/>
            <person name="Wang Q."/>
            <person name="Steinberg C.E."/>
            <person name="Wang H."/>
            <person name="Li N."/>
            <person name="Qian L."/>
            <person name="Zhang G."/>
            <person name="Li Y."/>
            <person name="Yang H."/>
            <person name="Liu X."/>
            <person name="Wang J."/>
            <person name="Yin Y."/>
            <person name="Wang J."/>
        </authorList>
    </citation>
    <scope>NUCLEOTIDE SEQUENCE [LARGE SCALE GENOMIC DNA]</scope>
    <source>
        <strain evidence="3">05x7-T-G4-1.051#20</strain>
    </source>
</reference>
<dbReference type="GO" id="GO:0008270">
    <property type="term" value="F:zinc ion binding"/>
    <property type="evidence" value="ECO:0007669"/>
    <property type="project" value="InterPro"/>
</dbReference>
<sequence>MFFPPNHYGEVTLALQITHVGGHTVKRRTKVNNEHEDYQMAFSESQIPPDAQHYLVCGIEDCEKNCQFYCNDCHHPMCEQCRDEHQKDKKTKNHEVVPYKQRKRPLPVEKCKIHPTRNIELLCEECQIPICSKCTATKEHRGHAFTDLEFVFDEKVSLKCHEEIAKIRNYFDPVSQDLKKEIAGDVTEIKKIMEDIRTSMKAEAKSVKQIVDIITSEKIEQVNKIEQSLLQTLNNQNQQIDDYINSLNDLIKRFYGYLSPSNIEQLTFALKSENFIIRPIPETSKPVPPVFTAGQHSKEDVAKLLGRITVPKAKPENRKTKPMETASTQLKPTGKQRNQDREKSDVKQTLSLSSSVTKVREYKVPGVNGVFHISLGKSGRLWVSDYYGNLLQTDLQGNQLQKIQTNGQDEGYHTVTQDGGLIYTDKENKVINRITLDNTITEFIKTGDWRPLSIHSSQINGDILLGMKTDEEAKVTRYNKTGTEIQNIERDHKGQVLYSGPHYITENINGDVCVSDYDYNAVVVVDKSGQHRFSYTGQESGFGPYGICTDVLGHILVCDTYSYTVHLLDQDGQFLSLLLTSQQRVDDPRSVCVDDENNLWVGQWGTNTVTVYKYLQ</sequence>
<name>K1QQV2_MAGGI</name>
<dbReference type="SUPFAM" id="SSF57845">
    <property type="entry name" value="B-box zinc-binding domain"/>
    <property type="match status" value="1"/>
</dbReference>
<protein>
    <submittedName>
        <fullName evidence="3">Tripartite motif-containing protein 2</fullName>
    </submittedName>
</protein>
<dbReference type="GO" id="GO:0006513">
    <property type="term" value="P:protein monoubiquitination"/>
    <property type="evidence" value="ECO:0007669"/>
    <property type="project" value="TreeGrafter"/>
</dbReference>
<dbReference type="InParanoid" id="K1QQV2"/>
<dbReference type="PANTHER" id="PTHR25462">
    <property type="entry name" value="BONUS, ISOFORM C-RELATED"/>
    <property type="match status" value="1"/>
</dbReference>
<feature type="region of interest" description="Disordered" evidence="1">
    <location>
        <begin position="310"/>
        <end position="350"/>
    </location>
</feature>
<dbReference type="Gene3D" id="3.30.160.60">
    <property type="entry name" value="Classic Zinc Finger"/>
    <property type="match status" value="1"/>
</dbReference>
<dbReference type="EMBL" id="JH818508">
    <property type="protein sequence ID" value="EKC31260.1"/>
    <property type="molecule type" value="Genomic_DNA"/>
</dbReference>
<dbReference type="SUPFAM" id="SSF101898">
    <property type="entry name" value="NHL repeat"/>
    <property type="match status" value="1"/>
</dbReference>